<dbReference type="Pfam" id="PF00052">
    <property type="entry name" value="Laminin_B"/>
    <property type="match status" value="1"/>
</dbReference>
<dbReference type="PANTHER" id="PTHR10574:SF406">
    <property type="entry name" value="LAMININ SUBUNIT ALPHA 5"/>
    <property type="match status" value="1"/>
</dbReference>
<dbReference type="SMART" id="SM00136">
    <property type="entry name" value="LamNT"/>
    <property type="match status" value="1"/>
</dbReference>
<gene>
    <name evidence="23" type="primary">LAMA5</name>
</gene>
<evidence type="ECO:0000256" key="14">
    <source>
        <dbReference type="SAM" id="Coils"/>
    </source>
</evidence>
<feature type="domain" description="Laminin G" evidence="17">
    <location>
        <begin position="2787"/>
        <end position="2982"/>
    </location>
</feature>
<feature type="disulfide bond" evidence="13">
    <location>
        <begin position="565"/>
        <end position="574"/>
    </location>
</feature>
<dbReference type="SMART" id="SM00180">
    <property type="entry name" value="EGF_Lam"/>
    <property type="match status" value="22"/>
</dbReference>
<dbReference type="SMART" id="SM00281">
    <property type="entry name" value="LamB"/>
    <property type="match status" value="1"/>
</dbReference>
<dbReference type="GO" id="GO:0009887">
    <property type="term" value="P:animal organ morphogenesis"/>
    <property type="evidence" value="ECO:0007669"/>
    <property type="project" value="TreeGrafter"/>
</dbReference>
<evidence type="ECO:0000256" key="9">
    <source>
        <dbReference type="ARBA" id="ARBA00023157"/>
    </source>
</evidence>
<dbReference type="GO" id="GO:0034446">
    <property type="term" value="P:substrate adhesion-dependent cell spreading"/>
    <property type="evidence" value="ECO:0007669"/>
    <property type="project" value="UniProtKB-ARBA"/>
</dbReference>
<keyword evidence="4" id="KW-0732">Signal</keyword>
<dbReference type="CDD" id="cd00110">
    <property type="entry name" value="LamG"/>
    <property type="match status" value="5"/>
</dbReference>
<keyword evidence="11 13" id="KW-0424">Laminin EGF-like domain</keyword>
<dbReference type="InterPro" id="IPR056863">
    <property type="entry name" value="LMN_ATRN_NET-like_EGF"/>
</dbReference>
<dbReference type="InterPro" id="IPR008211">
    <property type="entry name" value="Laminin_N"/>
</dbReference>
<feature type="domain" description="Laminin G" evidence="17">
    <location>
        <begin position="2993"/>
        <end position="3171"/>
    </location>
</feature>
<dbReference type="SUPFAM" id="SSF49899">
    <property type="entry name" value="Concanavalin A-like lectins/glucanases"/>
    <property type="match status" value="5"/>
</dbReference>
<dbReference type="KEGG" id="pmrn:116945272"/>
<feature type="domain" description="Laminin G" evidence="17">
    <location>
        <begin position="3420"/>
        <end position="3596"/>
    </location>
</feature>
<feature type="compositionally biased region" description="Basic residues" evidence="15">
    <location>
        <begin position="59"/>
        <end position="72"/>
    </location>
</feature>
<keyword evidence="8 14" id="KW-0175">Coiled coil</keyword>
<dbReference type="GO" id="GO:0043256">
    <property type="term" value="C:laminin complex"/>
    <property type="evidence" value="ECO:0007669"/>
    <property type="project" value="UniProtKB-ARBA"/>
</dbReference>
<evidence type="ECO:0000256" key="6">
    <source>
        <dbReference type="ARBA" id="ARBA00022869"/>
    </source>
</evidence>
<feature type="domain" description="Laminin G" evidence="17">
    <location>
        <begin position="3178"/>
        <end position="3348"/>
    </location>
</feature>
<feature type="disulfide bond" evidence="13">
    <location>
        <begin position="2094"/>
        <end position="2103"/>
    </location>
</feature>
<keyword evidence="16" id="KW-1133">Transmembrane helix</keyword>
<dbReference type="FunFam" id="2.10.25.10:FF:000033">
    <property type="entry name" value="Laminin subunit alpha 2"/>
    <property type="match status" value="1"/>
</dbReference>
<evidence type="ECO:0000256" key="11">
    <source>
        <dbReference type="ARBA" id="ARBA00023292"/>
    </source>
</evidence>
<feature type="domain" description="Laminin EGF-like" evidence="19">
    <location>
        <begin position="1965"/>
        <end position="2020"/>
    </location>
</feature>
<feature type="disulfide bond" evidence="13">
    <location>
        <begin position="611"/>
        <end position="620"/>
    </location>
</feature>
<keyword evidence="16" id="KW-0812">Transmembrane</keyword>
<feature type="domain" description="Laminin EGF-like" evidence="19">
    <location>
        <begin position="544"/>
        <end position="589"/>
    </location>
</feature>
<dbReference type="GO" id="GO:0009888">
    <property type="term" value="P:tissue development"/>
    <property type="evidence" value="ECO:0007669"/>
    <property type="project" value="TreeGrafter"/>
</dbReference>
<feature type="domain" description="Laminin EGF-like" evidence="19">
    <location>
        <begin position="1915"/>
        <end position="1964"/>
    </location>
</feature>
<dbReference type="FunFam" id="2.60.120.260:FF:000092">
    <property type="entry name" value="Laminin subunit alpha-3"/>
    <property type="match status" value="1"/>
</dbReference>
<dbReference type="FunFam" id="2.10.25.10:FF:000209">
    <property type="entry name" value="Laminin subunit alpha 5"/>
    <property type="match status" value="1"/>
</dbReference>
<comment type="caution">
    <text evidence="12">Lacks conserved residue(s) required for the propagation of feature annotation.</text>
</comment>
<feature type="region of interest" description="Disordered" evidence="15">
    <location>
        <begin position="56"/>
        <end position="85"/>
    </location>
</feature>
<dbReference type="GO" id="GO:0005576">
    <property type="term" value="C:extracellular region"/>
    <property type="evidence" value="ECO:0007669"/>
    <property type="project" value="UniProtKB-ARBA"/>
</dbReference>
<dbReference type="InterPro" id="IPR000034">
    <property type="entry name" value="Laminin_IV"/>
</dbReference>
<feature type="disulfide bond" evidence="13">
    <location>
        <begin position="590"/>
        <end position="602"/>
    </location>
</feature>
<dbReference type="FunFam" id="2.10.25.10:FF:000106">
    <property type="entry name" value="Heparan sulfate proteoglycan 2"/>
    <property type="match status" value="1"/>
</dbReference>
<evidence type="ECO:0000259" key="21">
    <source>
        <dbReference type="PROSITE" id="PS51117"/>
    </source>
</evidence>
<protein>
    <submittedName>
        <fullName evidence="23">Laminin subunit alpha-5</fullName>
    </submittedName>
</protein>
<feature type="region of interest" description="Disordered" evidence="15">
    <location>
        <begin position="3360"/>
        <end position="3416"/>
    </location>
</feature>
<feature type="domain" description="Laminin EGF-like" evidence="19">
    <location>
        <begin position="636"/>
        <end position="680"/>
    </location>
</feature>
<feature type="domain" description="Laminin EGF-like" evidence="19">
    <location>
        <begin position="2075"/>
        <end position="2118"/>
    </location>
</feature>
<dbReference type="FunFam" id="2.10.25.10:FF:000388">
    <property type="entry name" value="Laminin subunit alpha"/>
    <property type="match status" value="1"/>
</dbReference>
<feature type="domain" description="Laminin EGF-like" evidence="19">
    <location>
        <begin position="407"/>
        <end position="476"/>
    </location>
</feature>
<dbReference type="Pfam" id="PF06008">
    <property type="entry name" value="Laminin_I"/>
    <property type="match status" value="1"/>
</dbReference>
<feature type="disulfide bond" evidence="13">
    <location>
        <begin position="444"/>
        <end position="453"/>
    </location>
</feature>
<feature type="disulfide bond" evidence="13">
    <location>
        <begin position="1471"/>
        <end position="1483"/>
    </location>
</feature>
<dbReference type="InterPro" id="IPR010307">
    <property type="entry name" value="Laminin_dom_II"/>
</dbReference>
<dbReference type="FunFam" id="2.10.25.10:FF:000051">
    <property type="entry name" value="Laminin subunit alpha 4"/>
    <property type="match status" value="1"/>
</dbReference>
<feature type="disulfide bond" evidence="13">
    <location>
        <begin position="2046"/>
        <end position="2055"/>
    </location>
</feature>
<feature type="domain" description="Laminin EGF-like" evidence="19">
    <location>
        <begin position="1471"/>
        <end position="1516"/>
    </location>
</feature>
<evidence type="ECO:0000256" key="7">
    <source>
        <dbReference type="ARBA" id="ARBA00022889"/>
    </source>
</evidence>
<dbReference type="CTD" id="3911"/>
<evidence type="ECO:0000313" key="23">
    <source>
        <dbReference type="RefSeq" id="XP_032815544.1"/>
    </source>
</evidence>
<feature type="disulfide bond" evidence="13">
    <location>
        <begin position="656"/>
        <end position="665"/>
    </location>
</feature>
<dbReference type="PRINTS" id="PR00011">
    <property type="entry name" value="EGFLAMININ"/>
</dbReference>
<dbReference type="SMART" id="SM00181">
    <property type="entry name" value="EGF"/>
    <property type="match status" value="15"/>
</dbReference>
<dbReference type="PROSITE" id="PS00022">
    <property type="entry name" value="EGF_1"/>
    <property type="match status" value="2"/>
</dbReference>
<keyword evidence="3" id="KW-0272">Extracellular matrix</keyword>
<dbReference type="Pfam" id="PF00053">
    <property type="entry name" value="EGF_laminin"/>
    <property type="match status" value="18"/>
</dbReference>
<evidence type="ECO:0000256" key="3">
    <source>
        <dbReference type="ARBA" id="ARBA00022530"/>
    </source>
</evidence>
<feature type="coiled-coil region" evidence="14">
    <location>
        <begin position="2482"/>
        <end position="2557"/>
    </location>
</feature>
<evidence type="ECO:0000256" key="12">
    <source>
        <dbReference type="PROSITE-ProRule" id="PRU00076"/>
    </source>
</evidence>
<feature type="disulfide bond" evidence="13">
    <location>
        <begin position="846"/>
        <end position="855"/>
    </location>
</feature>
<feature type="disulfide bond" evidence="12">
    <location>
        <begin position="774"/>
        <end position="791"/>
    </location>
</feature>
<evidence type="ECO:0000256" key="5">
    <source>
        <dbReference type="ARBA" id="ARBA00022737"/>
    </source>
</evidence>
<keyword evidence="12" id="KW-0245">EGF-like domain</keyword>
<dbReference type="InterPro" id="IPR001791">
    <property type="entry name" value="Laminin_G"/>
</dbReference>
<evidence type="ECO:0000259" key="19">
    <source>
        <dbReference type="PROSITE" id="PS50027"/>
    </source>
</evidence>
<keyword evidence="9 12" id="KW-1015">Disulfide bond</keyword>
<dbReference type="Gene3D" id="2.60.120.200">
    <property type="match status" value="5"/>
</dbReference>
<feature type="disulfide bond" evidence="13">
    <location>
        <begin position="1492"/>
        <end position="1501"/>
    </location>
</feature>
<keyword evidence="7" id="KW-0130">Cell adhesion</keyword>
<dbReference type="Gene3D" id="2.60.120.260">
    <property type="entry name" value="Galactose-binding domain-like"/>
    <property type="match status" value="1"/>
</dbReference>
<feature type="disulfide bond" evidence="13">
    <location>
        <begin position="1612"/>
        <end position="1629"/>
    </location>
</feature>
<feature type="compositionally biased region" description="Basic residues" evidence="15">
    <location>
        <begin position="3376"/>
        <end position="3389"/>
    </location>
</feature>
<feature type="disulfide bond" evidence="13">
    <location>
        <begin position="1585"/>
        <end position="1594"/>
    </location>
</feature>
<feature type="disulfide bond" evidence="12">
    <location>
        <begin position="793"/>
        <end position="802"/>
    </location>
</feature>
<feature type="disulfide bond" evidence="13">
    <location>
        <begin position="726"/>
        <end position="738"/>
    </location>
</feature>
<feature type="disulfide bond" evidence="13">
    <location>
        <begin position="636"/>
        <end position="648"/>
    </location>
</feature>
<organism evidence="22 23">
    <name type="scientific">Petromyzon marinus</name>
    <name type="common">Sea lamprey</name>
    <dbReference type="NCBI Taxonomy" id="7757"/>
    <lineage>
        <taxon>Eukaryota</taxon>
        <taxon>Metazoa</taxon>
        <taxon>Chordata</taxon>
        <taxon>Craniata</taxon>
        <taxon>Vertebrata</taxon>
        <taxon>Cyclostomata</taxon>
        <taxon>Hyperoartia</taxon>
        <taxon>Petromyzontiformes</taxon>
        <taxon>Petromyzontidae</taxon>
        <taxon>Petromyzon</taxon>
    </lineage>
</organism>
<dbReference type="InterPro" id="IPR002049">
    <property type="entry name" value="LE_dom"/>
</dbReference>
<feature type="disulfide bond" evidence="13">
    <location>
        <begin position="2141"/>
        <end position="2150"/>
    </location>
</feature>
<feature type="disulfide bond" evidence="13">
    <location>
        <begin position="681"/>
        <end position="693"/>
    </location>
</feature>
<dbReference type="GO" id="GO:0048731">
    <property type="term" value="P:system development"/>
    <property type="evidence" value="ECO:0007669"/>
    <property type="project" value="UniProtKB-ARBA"/>
</dbReference>
<keyword evidence="22" id="KW-1185">Reference proteome</keyword>
<feature type="disulfide bond" evidence="13">
    <location>
        <begin position="728"/>
        <end position="745"/>
    </location>
</feature>
<feature type="compositionally biased region" description="Gly residues" evidence="15">
    <location>
        <begin position="3403"/>
        <end position="3413"/>
    </location>
</feature>
<feature type="compositionally biased region" description="Low complexity" evidence="15">
    <location>
        <begin position="1288"/>
        <end position="1309"/>
    </location>
</feature>
<dbReference type="Pfam" id="PF06009">
    <property type="entry name" value="Laminin_II"/>
    <property type="match status" value="1"/>
</dbReference>
<feature type="domain" description="Laminin EGF-like" evidence="19">
    <location>
        <begin position="477"/>
        <end position="521"/>
    </location>
</feature>
<dbReference type="GO" id="GO:0030155">
    <property type="term" value="P:regulation of cell adhesion"/>
    <property type="evidence" value="ECO:0007669"/>
    <property type="project" value="InterPro"/>
</dbReference>
<feature type="domain" description="Laminin EGF-like" evidence="19">
    <location>
        <begin position="1561"/>
        <end position="1609"/>
    </location>
</feature>
<dbReference type="Pfam" id="PF00055">
    <property type="entry name" value="Laminin_N"/>
    <property type="match status" value="1"/>
</dbReference>
<feature type="domain" description="Laminin EGF-like" evidence="19">
    <location>
        <begin position="726"/>
        <end position="771"/>
    </location>
</feature>
<feature type="domain" description="Laminin EGF-like" evidence="19">
    <location>
        <begin position="1610"/>
        <end position="1660"/>
    </location>
</feature>
<accession>A0AAJ7TCY8</accession>
<dbReference type="Pfam" id="PF24973">
    <property type="entry name" value="EGF_LMN_ATRN"/>
    <property type="match status" value="1"/>
</dbReference>
<dbReference type="CDD" id="cd00055">
    <property type="entry name" value="EGF_Lam"/>
    <property type="match status" value="19"/>
</dbReference>
<dbReference type="GO" id="GO:0005102">
    <property type="term" value="F:signaling receptor binding"/>
    <property type="evidence" value="ECO:0007669"/>
    <property type="project" value="InterPro"/>
</dbReference>
<evidence type="ECO:0000256" key="10">
    <source>
        <dbReference type="ARBA" id="ARBA00023180"/>
    </source>
</evidence>
<dbReference type="PROSITE" id="PS51115">
    <property type="entry name" value="LAMININ_IVA"/>
    <property type="match status" value="1"/>
</dbReference>
<feature type="disulfide bond" evidence="13">
    <location>
        <begin position="1991"/>
        <end position="2000"/>
    </location>
</feature>
<evidence type="ECO:0000259" key="20">
    <source>
        <dbReference type="PROSITE" id="PS51115"/>
    </source>
</evidence>
<keyword evidence="5" id="KW-0677">Repeat</keyword>
<dbReference type="InterPro" id="IPR013320">
    <property type="entry name" value="ConA-like_dom_sf"/>
</dbReference>
<dbReference type="InterPro" id="IPR009254">
    <property type="entry name" value="Laminin_aI"/>
</dbReference>
<feature type="domain" description="Laminin EGF-like" evidence="19">
    <location>
        <begin position="681"/>
        <end position="725"/>
    </location>
</feature>
<feature type="domain" description="Laminin G" evidence="17">
    <location>
        <begin position="3603"/>
        <end position="3777"/>
    </location>
</feature>
<feature type="coiled-coil region" evidence="14">
    <location>
        <begin position="2331"/>
        <end position="2395"/>
    </location>
</feature>
<dbReference type="FunFam" id="2.10.25.10:FF:000011">
    <property type="entry name" value="Cadherin EGF LAG seven-pass G-type receptor"/>
    <property type="match status" value="1"/>
</dbReference>
<feature type="disulfide bond" evidence="13">
    <location>
        <begin position="1473"/>
        <end position="1490"/>
    </location>
</feature>
<evidence type="ECO:0000256" key="1">
    <source>
        <dbReference type="ARBA" id="ARBA00004302"/>
    </source>
</evidence>
<dbReference type="FunFam" id="2.10.25.10:FF:000084">
    <property type="entry name" value="Laminin subunit alpha 3"/>
    <property type="match status" value="1"/>
</dbReference>
<dbReference type="PROSITE" id="PS50026">
    <property type="entry name" value="EGF_3"/>
    <property type="match status" value="1"/>
</dbReference>
<dbReference type="PROSITE" id="PS50027">
    <property type="entry name" value="EGF_LAM_2"/>
    <property type="match status" value="17"/>
</dbReference>
<evidence type="ECO:0000313" key="22">
    <source>
        <dbReference type="Proteomes" id="UP001318040"/>
    </source>
</evidence>
<proteinExistence type="predicted"/>
<dbReference type="PROSITE" id="PS50025">
    <property type="entry name" value="LAM_G_DOMAIN"/>
    <property type="match status" value="5"/>
</dbReference>
<dbReference type="Pfam" id="PF00054">
    <property type="entry name" value="Laminin_G_1"/>
    <property type="match status" value="1"/>
</dbReference>
<feature type="disulfide bond" evidence="13">
    <location>
        <begin position="497"/>
        <end position="506"/>
    </location>
</feature>
<feature type="transmembrane region" description="Helical" evidence="16">
    <location>
        <begin position="20"/>
        <end position="43"/>
    </location>
</feature>
<dbReference type="Proteomes" id="UP001318040">
    <property type="component" value="Chromosome 23"/>
</dbReference>
<sequence>MARSSRATTRGSSSSSSGSLLLAIPTTTFTTTIIISTTFLALLCLAAPCGGAQLLQQQQHHHQHHHRHQLHRPQHEEEQQQQQRQEVVVVEDAGGHSLHPPYFNLAEGAAISATATCGHEAGGLPREQLYCKLVGGPVAGDPAQTIQGQFCDVCRVDAPEKAHPAKNAIDGTERWWQSPPLSQGLQFNTVNVTLDFGQLYHVAYVLIKFANSPRPDLWVLERSTDFGQSYAPWQYFASSKTDCWELFGAKTLEKIRNDDDVICTTEYSRIVPLEDGEVVISLVNGRPGSTNFSYSEVLRDFTKATNVRLRFLRTNTLLGHLMAKAQRDPTVTRRYYYSIKDISIGGRCVCHGHADSCRARNPHNPYLLRCECQHNTCGQSCETCCPGFHQKPWRPATVDSANECEPCNCHGHSEECEYEAEVERTRGSLNVRGEREGGGRCLNCRHNTDGVNCERCKPGFYRLAGVPPTAQDSCQACDCELEHTLGGCEDRSGYCLCRPNFSGERCQQCARGFLGYPHCWPLRNTSFPTPPPVAQQVAHITVSCECSADGSDACFRSTATGQCPCRRGFTGVTCSACAPGHHGYPRCQECDCSVPGADGAGCDPVSGRCSCRTGFQGPRCELCAAGYHNYPLCQLCQCYQDGCQEDVCNDFGRCMCRPEYGGSHCETCNPGFHSFPQCQECVCEPAGSLETHCGHGGRCACQPNFAGSRCERCADGFYGFPVCMPCDCNLDGSLSAACDQHSGQCACRAGILGHKCEACIPGSYDFPRCEVSSCVPSGSLVSNTVPSEGSCQCREHVTGPECDVCKPLYWNINSYNPSGCEGCHCDGQGTLSGVAECEQLAGQCYCKPNVGTRSCTACEDGYFSLEADNYFGCRGCLCDVGGSLGRGCDSRTGACSCRPHMGGRRCDRPEQHYFLPGMHALRVEVEEGLTLEGRPVRFGFDPNEFSDFSWRGYAQMSCLQTQLVVRVQVELPLLYRVVFRYQSAVPHDVQAVISVTEDFSSDTCWSCQEQSRSVTFGRAASPALVTVPGNGAPATPFVLNPGTWYIVIEVQDVLLDYLVLLPSSYYEAPALQVKVTEPCRHSATLDQANDNCLLYSFLPLDGFASAAAALGFHVDRSGQRVAVQGHTPPHLSPAAVVELGAQHDNLHVALDGLEPGDHALVLEFASEAEASQTPAVTVRHGLGAEPQATVTIQPCDFSFLCRAVAVDARGRVAVFSLASHADVVVSGQGLRRLLLHKIHAVPYKDFSMELVEPLVHCVSTHGTHPSHSARCVDSTFSQPAGSVRSEGGRPAPTGAGQRRPPGGAQGAPPLVHLHGEEVRASVRLVVPAVGRYVFVVHFHQPLHPSFRTDIHLDAGLSWHGQLNASACVNGRGCRGAVEADGWLGLDVTSLHVVATVIVPHGRSLWLEYVLAVPEDSFDPTMLSPEPTDKSADFISLCGGNSFHVDPAASPPFCRDASASLSAFHNGGARPCECHGAGSLGPDCEPLGGQCRCRANVIGRQCTRCATGHYGFPHCRPCECSGRLCDETTGGCICPQRTLLPECTQCEPLSFACHPLVGCEECACAGEGTLNPQPASCDSRTGQCRCKANVSGRQCDQCLPGFFQYPDCLPCNCELAGITQAQCDPFTGQCLCKENVEGGRCERCRAGTFSLSAANPKGCTSCFCFGVTDQCQSSVRRWEPEMEMAGWRLVGGRQGPIFAHLDQHRNRATVRDWEPESPLNEVYWAAPASYLGDKVHWYGATLSYQLSWEGPVEVPNAISHDHRPLLLLSGNGLTLLHMGQERPGPDQTSEGNVQLVEGNFVHSSSGSRGVTREELVLVLAGLQELHVRTLGVPPSYPHVTAALRSHAGSVYDPSSGPASGGPAYVLHVGRVRVEPDAAPVEQCFCPSSYRGESCQECAPGYYRDTRGPYLGRCLPCDCNGHSDQCEHGTGACLRCQHNTQGESCERCQPGHVGNASAGAAQPCQPCPCPLALHSNSFSMGCTDRDGEMKCLCKSGYAGSKCDRCAPGFYGNPTVIGSACRPCDCNGNSDPNMIFEDCHNVTGACGSCVPGTAGPRCQLCAPGFYGDAVVAKNCTACACDACGTQECDVRTGRCHCKPGVTGPRCSSCREGYYGFDGCQGCRACECGGGGGGACDVTTGQCACPPGVEGIACDRCQPGHWDLGPQGCRRCECHTGQCDPSSGRCSCPHGVTGPQCGSCLDPHSLPLPNPHGTVHCQPCDNCVVVLLDDLRRSDAEAEATRLRLRNLTAATFAFTRLHNVNESASSTRAALDQVNGLMVRQRGQLDAMEMNLPGFAQESEALHARANASLTLAKRLEAAVESSRQQAEGLLHGVHRLATHVQDLLRQAAELERSPESGGALPSSDEFQRKMAEATRLLDDMRRRSLHAQDELARQEKHLAEKLLRSVQQEVGVPAGETAAMGAAVTKDLDAYQAKLMELRDVLNQASNASRRASTVNSVGRDALRDNEAKGQQVARLVQEALGVLNAAEQQLLDAYQSLQGLENMRTECEQLAAEVDGALQGLSAWLNERGPTGDLESLVQRAEEHARRMQEAVRNLTRSVATDDTSGFTQKAINASRAYGDIIKALKEAEAASTMALDTAMRVEQDVDTKDFPRKAKASREESENQLINANTAKDQLESVTEQELQGAKERLAATQRKRAEVQAALKAAIDNINMVSRGDVGEVLNRTLQAAGDAQAVAAEVDAAVGPVERQLDEWRAKFGRAPADNAAYSAALTDAKRTMKTLAETIPDILQKLDRLQNRIPSSNIANNISRIQTLIAQARDAAMKVKVSMKFNGTSGVQVRPLQNLQDLKAYSLLSFYIRMGEQQRRRQTEPDSRFVMYLGSKKADKNFLGVTVKNGNIAYVYNLGGEDAELQVEDKRISGEDFTQVRIERIKQHGKLRVTEKQYTSTATGSLSGDFSLLHLDPEDTVFYVGGVPPGFQLPPSLRYPNFIGCIELATINDNAVSLYNFERLINMNTTLSYPCGRGKGFSERNSNTFYFDGSGFISVEDVDRDKKIKPTLAKFDMEIRTSADNALVLYMADGDKFLSLEIQEGLLRLAYDFGYSQGVSIPTLMEKKPVNDGQPHTIQIIHRQAGRMYLRLDRITIAQGATQPGTMVFKRMFIGGVPPGAISERSRTHVTTETGLKGCLLSLKVQDTNLDLQKEQMIGVSAGCSDDVLVSRKAFLAGDGFMSLAVKDPFPVLETGLTFRTMQPSGLLFYYSLQGEILSVALKEGAVVLKTKEDTLRTMSAGYNDGSNHYLFALRNSSSLRLVLDDVDASDSAAPSLRLAGREAQPGRLFVGGVPDAPPTPLGFDNFSGCISDVFIRRPGRDVVVQDLQLLSKVQVSLESCPDEQRPPAALTLAAAPPSSSRSSAQRQRAARLRGSSARHLRPVQDGVPAWPSEGGCAGPRGGPGVGTDDDAGLLFGDGKESRAEFALPTRTLAKLHLSLELKTDASNGLLAYVSGGGDDDGQHLAVHLAHGHLHLTAGNTRQRGQRLKLKSPEKVNDGQWHSVEVVVGPEAHGELIVDGSAAKAAPARRKGPELVLRSPLYLGGVASGTGRRDLQGRRRAGLRGCVRGARLNGASLGEPARRFAVTPCTSAPTTPGVFFSHEGGHVLLDEAVEVTSKLDLALEVRPHHPSGQLLHLGRPGAARYLALYLHGGQVTVLANDGVEEFSATVSPTRSLCDGQWHRIAVIKTRSVLHLDVDGDVSSVKGPALGLLTQAQQELHIGGLPPGLPGPWPDNIPRLSACLRGLALNGKARNFAKAASVQGAVRVHGCPEV</sequence>
<evidence type="ECO:0000259" key="17">
    <source>
        <dbReference type="PROSITE" id="PS50025"/>
    </source>
</evidence>
<feature type="domain" description="Laminin EGF-like" evidence="19">
    <location>
        <begin position="2021"/>
        <end position="2074"/>
    </location>
</feature>
<dbReference type="GO" id="GO:0045995">
    <property type="term" value="P:regulation of embryonic development"/>
    <property type="evidence" value="ECO:0007669"/>
    <property type="project" value="InterPro"/>
</dbReference>
<reference evidence="23" key="1">
    <citation type="submission" date="2025-08" db="UniProtKB">
        <authorList>
            <consortium name="RefSeq"/>
        </authorList>
    </citation>
    <scope>IDENTIFICATION</scope>
    <source>
        <tissue evidence="23">Sperm</tissue>
    </source>
</reference>
<evidence type="ECO:0000256" key="13">
    <source>
        <dbReference type="PROSITE-ProRule" id="PRU00460"/>
    </source>
</evidence>
<feature type="disulfide bond" evidence="13">
    <location>
        <begin position="1610"/>
        <end position="1622"/>
    </location>
</feature>
<keyword evidence="6" id="KW-0084">Basement membrane</keyword>
<dbReference type="InterPro" id="IPR000742">
    <property type="entry name" value="EGF"/>
</dbReference>
<dbReference type="FunFam" id="2.10.25.10:FF:000135">
    <property type="entry name" value="Laminin subunit beta 4"/>
    <property type="match status" value="1"/>
</dbReference>
<dbReference type="Pfam" id="PF02210">
    <property type="entry name" value="Laminin_G_2"/>
    <property type="match status" value="4"/>
</dbReference>
<dbReference type="PANTHER" id="PTHR10574">
    <property type="entry name" value="NETRIN/LAMININ-RELATED"/>
    <property type="match status" value="1"/>
</dbReference>
<dbReference type="FunFam" id="2.10.25.10:FF:000083">
    <property type="entry name" value="Laminin subunit alpha"/>
    <property type="match status" value="1"/>
</dbReference>
<evidence type="ECO:0000256" key="4">
    <source>
        <dbReference type="ARBA" id="ARBA00022729"/>
    </source>
</evidence>
<keyword evidence="10" id="KW-0325">Glycoprotein</keyword>
<feature type="disulfide bond" evidence="13">
    <location>
        <begin position="747"/>
        <end position="756"/>
    </location>
</feature>
<dbReference type="RefSeq" id="XP_032815544.1">
    <property type="nucleotide sequence ID" value="XM_032959653.1"/>
</dbReference>
<dbReference type="GO" id="GO:0030334">
    <property type="term" value="P:regulation of cell migration"/>
    <property type="evidence" value="ECO:0007669"/>
    <property type="project" value="InterPro"/>
</dbReference>
<feature type="coiled-coil region" evidence="14">
    <location>
        <begin position="2618"/>
        <end position="2670"/>
    </location>
</feature>
<feature type="disulfide bond" evidence="13">
    <location>
        <begin position="2058"/>
        <end position="2072"/>
    </location>
</feature>
<feature type="domain" description="Laminin EGF-like" evidence="19">
    <location>
        <begin position="590"/>
        <end position="635"/>
    </location>
</feature>
<feature type="domain" description="Laminin EGF-like" evidence="19">
    <location>
        <begin position="823"/>
        <end position="875"/>
    </location>
</feature>
<name>A0AAJ7TCY8_PETMA</name>
<dbReference type="SMART" id="SM00282">
    <property type="entry name" value="LamG"/>
    <property type="match status" value="5"/>
</dbReference>
<evidence type="ECO:0000256" key="16">
    <source>
        <dbReference type="SAM" id="Phobius"/>
    </source>
</evidence>
<feature type="disulfide bond" evidence="13">
    <location>
        <begin position="701"/>
        <end position="710"/>
    </location>
</feature>
<feature type="domain" description="Laminin EGF-like" evidence="19">
    <location>
        <begin position="2168"/>
        <end position="2215"/>
    </location>
</feature>
<feature type="domain" description="Laminin N-terminal" evidence="21">
    <location>
        <begin position="94"/>
        <end position="347"/>
    </location>
</feature>
<evidence type="ECO:0000256" key="2">
    <source>
        <dbReference type="ARBA" id="ARBA00022525"/>
    </source>
</evidence>
<dbReference type="SUPFAM" id="SSF57196">
    <property type="entry name" value="EGF/Laminin"/>
    <property type="match status" value="17"/>
</dbReference>
<feature type="disulfide bond" evidence="13">
    <location>
        <begin position="2184"/>
        <end position="2193"/>
    </location>
</feature>
<evidence type="ECO:0000256" key="15">
    <source>
        <dbReference type="SAM" id="MobiDB-lite"/>
    </source>
</evidence>
<feature type="disulfide bond" evidence="13">
    <location>
        <begin position="592"/>
        <end position="609"/>
    </location>
</feature>
<dbReference type="FunFam" id="2.10.25.10:FF:000069">
    <property type="entry name" value="Laminin subunit alpha 1"/>
    <property type="match status" value="1"/>
</dbReference>
<dbReference type="InterPro" id="IPR050440">
    <property type="entry name" value="Laminin/Netrin_ECM"/>
</dbReference>
<dbReference type="FunFam" id="2.10.25.10:FF:000090">
    <property type="entry name" value="laminin subunit alpha"/>
    <property type="match status" value="1"/>
</dbReference>
<feature type="domain" description="Laminin IV type A" evidence="20">
    <location>
        <begin position="1681"/>
        <end position="1881"/>
    </location>
</feature>
<feature type="disulfide bond" evidence="13">
    <location>
        <begin position="546"/>
        <end position="563"/>
    </location>
</feature>
<feature type="domain" description="EGF-like" evidence="18">
    <location>
        <begin position="765"/>
        <end position="803"/>
    </location>
</feature>
<evidence type="ECO:0000256" key="8">
    <source>
        <dbReference type="ARBA" id="ARBA00023054"/>
    </source>
</evidence>
<keyword evidence="16" id="KW-0472">Membrane</keyword>
<evidence type="ECO:0000259" key="18">
    <source>
        <dbReference type="PROSITE" id="PS50026"/>
    </source>
</evidence>
<feature type="region of interest" description="Disordered" evidence="15">
    <location>
        <begin position="1263"/>
        <end position="1309"/>
    </location>
</feature>
<feature type="disulfide bond" evidence="13">
    <location>
        <begin position="1934"/>
        <end position="1943"/>
    </location>
</feature>
<comment type="subcellular location">
    <subcellularLocation>
        <location evidence="1">Secreted</location>
        <location evidence="1">Extracellular space</location>
        <location evidence="1">Extracellular matrix</location>
        <location evidence="1">Basement membrane</location>
    </subcellularLocation>
</comment>
<dbReference type="PROSITE" id="PS51117">
    <property type="entry name" value="LAMININ_NTER"/>
    <property type="match status" value="1"/>
</dbReference>
<feature type="compositionally biased region" description="Low complexity" evidence="15">
    <location>
        <begin position="3360"/>
        <end position="3375"/>
    </location>
</feature>
<dbReference type="PROSITE" id="PS01248">
    <property type="entry name" value="EGF_LAM_1"/>
    <property type="match status" value="7"/>
</dbReference>
<feature type="disulfide bond" evidence="13">
    <location>
        <begin position="1631"/>
        <end position="1640"/>
    </location>
</feature>
<dbReference type="Gene3D" id="2.170.300.10">
    <property type="entry name" value="Tie2 ligand-binding domain superfamily"/>
    <property type="match status" value="1"/>
</dbReference>
<dbReference type="Gene3D" id="2.10.25.10">
    <property type="entry name" value="Laminin"/>
    <property type="match status" value="16"/>
</dbReference>
<feature type="domain" description="Laminin EGF-like" evidence="19">
    <location>
        <begin position="2122"/>
        <end position="2167"/>
    </location>
</feature>
<keyword evidence="2" id="KW-0964">Secreted</keyword>